<feature type="domain" description="N-acetyltransferase" evidence="3">
    <location>
        <begin position="5"/>
        <end position="155"/>
    </location>
</feature>
<keyword evidence="4" id="KW-0689">Ribosomal protein</keyword>
<reference evidence="4 5" key="1">
    <citation type="submission" date="2018-06" db="EMBL/GenBank/DDBJ databases">
        <title>Genomic Encyclopedia of Type Strains, Phase IV (KMG-IV): sequencing the most valuable type-strain genomes for metagenomic binning, comparative biology and taxonomic classification.</title>
        <authorList>
            <person name="Goeker M."/>
        </authorList>
    </citation>
    <scope>NUCLEOTIDE SEQUENCE [LARGE SCALE GENOMIC DNA]</scope>
    <source>
        <strain evidence="4 5">DSM 18048</strain>
    </source>
</reference>
<organism evidence="4 5">
    <name type="scientific">Deinococcus yavapaiensis KR-236</name>
    <dbReference type="NCBI Taxonomy" id="694435"/>
    <lineage>
        <taxon>Bacteria</taxon>
        <taxon>Thermotogati</taxon>
        <taxon>Deinococcota</taxon>
        <taxon>Deinococci</taxon>
        <taxon>Deinococcales</taxon>
        <taxon>Deinococcaceae</taxon>
        <taxon>Deinococcus</taxon>
    </lineage>
</organism>
<keyword evidence="2" id="KW-0012">Acyltransferase</keyword>
<dbReference type="Pfam" id="PF00583">
    <property type="entry name" value="Acetyltransf_1"/>
    <property type="match status" value="1"/>
</dbReference>
<dbReference type="Gene3D" id="3.40.630.30">
    <property type="match status" value="1"/>
</dbReference>
<keyword evidence="5" id="KW-1185">Reference proteome</keyword>
<proteinExistence type="predicted"/>
<keyword evidence="1" id="KW-0808">Transferase</keyword>
<dbReference type="PANTHER" id="PTHR43877:SF2">
    <property type="entry name" value="AMINOALKYLPHOSPHONATE N-ACETYLTRANSFERASE-RELATED"/>
    <property type="match status" value="1"/>
</dbReference>
<dbReference type="CDD" id="cd04301">
    <property type="entry name" value="NAT_SF"/>
    <property type="match status" value="1"/>
</dbReference>
<dbReference type="SUPFAM" id="SSF55729">
    <property type="entry name" value="Acyl-CoA N-acyltransferases (Nat)"/>
    <property type="match status" value="1"/>
</dbReference>
<dbReference type="AlphaFoldDB" id="A0A318SIS0"/>
<gene>
    <name evidence="4" type="ORF">DES52_11413</name>
</gene>
<protein>
    <submittedName>
        <fullName evidence="4">Ribosomal protein S18 acetylase RimI-like enzyme</fullName>
    </submittedName>
</protein>
<dbReference type="OrthoDB" id="9796171at2"/>
<dbReference type="PANTHER" id="PTHR43877">
    <property type="entry name" value="AMINOALKYLPHOSPHONATE N-ACETYLTRANSFERASE-RELATED-RELATED"/>
    <property type="match status" value="1"/>
</dbReference>
<evidence type="ECO:0000313" key="4">
    <source>
        <dbReference type="EMBL" id="PYE51813.1"/>
    </source>
</evidence>
<dbReference type="InterPro" id="IPR000182">
    <property type="entry name" value="GNAT_dom"/>
</dbReference>
<dbReference type="InterPro" id="IPR016181">
    <property type="entry name" value="Acyl_CoA_acyltransferase"/>
</dbReference>
<dbReference type="PROSITE" id="PS51186">
    <property type="entry name" value="GNAT"/>
    <property type="match status" value="1"/>
</dbReference>
<evidence type="ECO:0000256" key="2">
    <source>
        <dbReference type="ARBA" id="ARBA00023315"/>
    </source>
</evidence>
<accession>A0A318SIS0</accession>
<evidence type="ECO:0000313" key="5">
    <source>
        <dbReference type="Proteomes" id="UP000248326"/>
    </source>
</evidence>
<evidence type="ECO:0000259" key="3">
    <source>
        <dbReference type="PROSITE" id="PS51186"/>
    </source>
</evidence>
<comment type="caution">
    <text evidence="4">The sequence shown here is derived from an EMBL/GenBank/DDBJ whole genome shotgun (WGS) entry which is preliminary data.</text>
</comment>
<dbReference type="GO" id="GO:0005840">
    <property type="term" value="C:ribosome"/>
    <property type="evidence" value="ECO:0007669"/>
    <property type="project" value="UniProtKB-KW"/>
</dbReference>
<evidence type="ECO:0000256" key="1">
    <source>
        <dbReference type="ARBA" id="ARBA00022679"/>
    </source>
</evidence>
<keyword evidence="4" id="KW-0687">Ribonucleoprotein</keyword>
<dbReference type="EMBL" id="QJSX01000014">
    <property type="protein sequence ID" value="PYE51813.1"/>
    <property type="molecule type" value="Genomic_DNA"/>
</dbReference>
<sequence length="157" mass="16706">MNVSFLIRSTTPGDAPAFHAVMMAAGMDPRSSWTRTTVAQVEWSLVNHGGFVAISGERVVGCVGHRPDGPATLTLNKLAVLPEARGSGVARALVAAVEEVARERHFERVLLAVSQFNLSVIGFYEKLGYAVNGAATYAFASPLSPPPVVMTKQIDAR</sequence>
<dbReference type="InterPro" id="IPR050832">
    <property type="entry name" value="Bact_Acetyltransf"/>
</dbReference>
<dbReference type="Proteomes" id="UP000248326">
    <property type="component" value="Unassembled WGS sequence"/>
</dbReference>
<name>A0A318SIS0_9DEIO</name>
<dbReference type="RefSeq" id="WP_110887846.1">
    <property type="nucleotide sequence ID" value="NZ_QJSX01000014.1"/>
</dbReference>
<dbReference type="GO" id="GO:0016747">
    <property type="term" value="F:acyltransferase activity, transferring groups other than amino-acyl groups"/>
    <property type="evidence" value="ECO:0007669"/>
    <property type="project" value="InterPro"/>
</dbReference>